<sequence>MKGVNQRALKFSSGLAFIKGTPEMLSDMVSSDPMVSREIRRCTLKSTGLLSPDMNINRPALGAALNASLTTPALSAASVAAAYSCPEPVDFKITEFMNCIKSACMSNVVVNPYMTLGTSGPYPGNPNVGSSYQGGSPPAGAWVMQSTSE</sequence>
<feature type="region of interest" description="Disordered" evidence="1">
    <location>
        <begin position="127"/>
        <end position="149"/>
    </location>
</feature>
<protein>
    <submittedName>
        <fullName evidence="2">Uncharacterized protein</fullName>
    </submittedName>
</protein>
<keyword evidence="3" id="KW-1185">Reference proteome</keyword>
<gene>
    <name evidence="2" type="ORF">SK128_011577</name>
</gene>
<name>A0AAN8XH40_HALRR</name>
<evidence type="ECO:0000313" key="3">
    <source>
        <dbReference type="Proteomes" id="UP001381693"/>
    </source>
</evidence>
<accession>A0AAN8XH40</accession>
<dbReference type="EMBL" id="JAXCGZ010002220">
    <property type="protein sequence ID" value="KAK7084192.1"/>
    <property type="molecule type" value="Genomic_DNA"/>
</dbReference>
<proteinExistence type="predicted"/>
<evidence type="ECO:0000313" key="2">
    <source>
        <dbReference type="EMBL" id="KAK7084192.1"/>
    </source>
</evidence>
<dbReference type="AlphaFoldDB" id="A0AAN8XH40"/>
<organism evidence="2 3">
    <name type="scientific">Halocaridina rubra</name>
    <name type="common">Hawaiian red shrimp</name>
    <dbReference type="NCBI Taxonomy" id="373956"/>
    <lineage>
        <taxon>Eukaryota</taxon>
        <taxon>Metazoa</taxon>
        <taxon>Ecdysozoa</taxon>
        <taxon>Arthropoda</taxon>
        <taxon>Crustacea</taxon>
        <taxon>Multicrustacea</taxon>
        <taxon>Malacostraca</taxon>
        <taxon>Eumalacostraca</taxon>
        <taxon>Eucarida</taxon>
        <taxon>Decapoda</taxon>
        <taxon>Pleocyemata</taxon>
        <taxon>Caridea</taxon>
        <taxon>Atyoidea</taxon>
        <taxon>Atyidae</taxon>
        <taxon>Halocaridina</taxon>
    </lineage>
</organism>
<comment type="caution">
    <text evidence="2">The sequence shown here is derived from an EMBL/GenBank/DDBJ whole genome shotgun (WGS) entry which is preliminary data.</text>
</comment>
<evidence type="ECO:0000256" key="1">
    <source>
        <dbReference type="SAM" id="MobiDB-lite"/>
    </source>
</evidence>
<reference evidence="2 3" key="1">
    <citation type="submission" date="2023-11" db="EMBL/GenBank/DDBJ databases">
        <title>Halocaridina rubra genome assembly.</title>
        <authorList>
            <person name="Smith C."/>
        </authorList>
    </citation>
    <scope>NUCLEOTIDE SEQUENCE [LARGE SCALE GENOMIC DNA]</scope>
    <source>
        <strain evidence="2">EP-1</strain>
        <tissue evidence="2">Whole</tissue>
    </source>
</reference>
<dbReference type="Proteomes" id="UP001381693">
    <property type="component" value="Unassembled WGS sequence"/>
</dbReference>